<name>A0A2T3A1Q4_9PEZI</name>
<dbReference type="GO" id="GO:0030638">
    <property type="term" value="P:polyketide metabolic process"/>
    <property type="evidence" value="ECO:0007669"/>
    <property type="project" value="InterPro"/>
</dbReference>
<dbReference type="Gene3D" id="3.10.450.50">
    <property type="match status" value="1"/>
</dbReference>
<dbReference type="EMBL" id="KZ678506">
    <property type="protein sequence ID" value="PSR81293.1"/>
    <property type="molecule type" value="Genomic_DNA"/>
</dbReference>
<evidence type="ECO:0000313" key="2">
    <source>
        <dbReference type="EMBL" id="PSR81293.1"/>
    </source>
</evidence>
<protein>
    <recommendedName>
        <fullName evidence="4">Dienelactone hydrolase</fullName>
    </recommendedName>
</protein>
<dbReference type="PANTHER" id="PTHR38436">
    <property type="entry name" value="POLYKETIDE CYCLASE SNOAL-LIKE DOMAIN"/>
    <property type="match status" value="1"/>
</dbReference>
<dbReference type="AlphaFoldDB" id="A0A2T3A1Q4"/>
<dbReference type="InterPro" id="IPR032710">
    <property type="entry name" value="NTF2-like_dom_sf"/>
</dbReference>
<dbReference type="OrthoDB" id="5440at2759"/>
<organism evidence="2 3">
    <name type="scientific">Coniella lustricola</name>
    <dbReference type="NCBI Taxonomy" id="2025994"/>
    <lineage>
        <taxon>Eukaryota</taxon>
        <taxon>Fungi</taxon>
        <taxon>Dikarya</taxon>
        <taxon>Ascomycota</taxon>
        <taxon>Pezizomycotina</taxon>
        <taxon>Sordariomycetes</taxon>
        <taxon>Sordariomycetidae</taxon>
        <taxon>Diaporthales</taxon>
        <taxon>Schizoparmaceae</taxon>
        <taxon>Coniella</taxon>
    </lineage>
</organism>
<reference evidence="2 3" key="1">
    <citation type="journal article" date="2018" name="Mycol. Prog.">
        <title>Coniella lustricola, a new species from submerged detritus.</title>
        <authorList>
            <person name="Raudabaugh D.B."/>
            <person name="Iturriaga T."/>
            <person name="Carver A."/>
            <person name="Mondo S."/>
            <person name="Pangilinan J."/>
            <person name="Lipzen A."/>
            <person name="He G."/>
            <person name="Amirebrahimi M."/>
            <person name="Grigoriev I.V."/>
            <person name="Miller A.N."/>
        </authorList>
    </citation>
    <scope>NUCLEOTIDE SEQUENCE [LARGE SCALE GENOMIC DNA]</scope>
    <source>
        <strain evidence="2 3">B22-T-1</strain>
    </source>
</reference>
<dbReference type="PANTHER" id="PTHR38436:SF3">
    <property type="entry name" value="CARBOXYMETHYLENEBUTENOLIDASE-RELATED"/>
    <property type="match status" value="1"/>
</dbReference>
<feature type="compositionally biased region" description="Low complexity" evidence="1">
    <location>
        <begin position="473"/>
        <end position="488"/>
    </location>
</feature>
<dbReference type="SUPFAM" id="SSF54427">
    <property type="entry name" value="NTF2-like"/>
    <property type="match status" value="1"/>
</dbReference>
<feature type="region of interest" description="Disordered" evidence="1">
    <location>
        <begin position="435"/>
        <end position="524"/>
    </location>
</feature>
<evidence type="ECO:0008006" key="4">
    <source>
        <dbReference type="Google" id="ProtNLM"/>
    </source>
</evidence>
<dbReference type="InterPro" id="IPR009959">
    <property type="entry name" value="Cyclase_SnoaL-like"/>
</dbReference>
<dbReference type="Proteomes" id="UP000241462">
    <property type="component" value="Unassembled WGS sequence"/>
</dbReference>
<feature type="compositionally biased region" description="Acidic residues" evidence="1">
    <location>
        <begin position="453"/>
        <end position="472"/>
    </location>
</feature>
<dbReference type="InParanoid" id="A0A2T3A1Q4"/>
<evidence type="ECO:0000256" key="1">
    <source>
        <dbReference type="SAM" id="MobiDB-lite"/>
    </source>
</evidence>
<proteinExistence type="predicted"/>
<feature type="compositionally biased region" description="Polar residues" evidence="1">
    <location>
        <begin position="497"/>
        <end position="509"/>
    </location>
</feature>
<keyword evidence="3" id="KW-1185">Reference proteome</keyword>
<dbReference type="STRING" id="2025994.A0A2T3A1Q4"/>
<evidence type="ECO:0000313" key="3">
    <source>
        <dbReference type="Proteomes" id="UP000241462"/>
    </source>
</evidence>
<accession>A0A2T3A1Q4</accession>
<sequence>MEVNVPGFNGMNINARLPERTRGKNVAVVSQHTSSSHNDANFLSDEFPRGPPKLYVTSEEDEFDAQTLAEWRAEGFQVEYVALGNGGDEYIDKLERMAKGKLGPCETFGIVAYGDAASFCLEHYHILNNNDGLKLGLLIAYYPTRIPEPRGKFPSSIRVLVHLAGDNIGIVKHSQLVGIQGKRRVVKHTLDAGLGAGKINSPASIAYPSYTYAAEPGFAEHDLDEYDRVSAELAWSRSLAAARKAFNSHVEMELLVDEHAEGKFYTNDMQQITSSFTTHKTPHVTYFPTLTGGVGAEELDRFYRDFFSPSWSPSEEPAPVDLTLISRTIGADRVVDELHVSFKHTQPMPWILPGVMPTRKRVEVMVVSIVTVRAGRLYSEHVYWDQASVLVQVGLLDPKLSVPEKAQRKFEAAGGKGALKLPVVGRQAARRVLRGMEDADDGQADNELIPGWYDDEEEDDDDENNDQQEDQGDAAQEANGKEAAAQNGPRAGAEQAEQPSDKQNTSQGQGQVGHQEDSTEDTES</sequence>
<gene>
    <name evidence="2" type="ORF">BD289DRAFT_43377</name>
</gene>